<dbReference type="CDD" id="cd00038">
    <property type="entry name" value="CAP_ED"/>
    <property type="match status" value="1"/>
</dbReference>
<organism evidence="6 7">
    <name type="scientific">Chryseobacterium kimseyorum</name>
    <dbReference type="NCBI Taxonomy" id="2984028"/>
    <lineage>
        <taxon>Bacteria</taxon>
        <taxon>Pseudomonadati</taxon>
        <taxon>Bacteroidota</taxon>
        <taxon>Flavobacteriia</taxon>
        <taxon>Flavobacteriales</taxon>
        <taxon>Weeksellaceae</taxon>
        <taxon>Chryseobacterium group</taxon>
        <taxon>Chryseobacterium</taxon>
    </lineage>
</organism>
<keyword evidence="2" id="KW-0238">DNA-binding</keyword>
<evidence type="ECO:0000313" key="6">
    <source>
        <dbReference type="EMBL" id="MCW3170636.1"/>
    </source>
</evidence>
<comment type="caution">
    <text evidence="6">The sequence shown here is derived from an EMBL/GenBank/DDBJ whole genome shotgun (WGS) entry which is preliminary data.</text>
</comment>
<keyword evidence="7" id="KW-1185">Reference proteome</keyword>
<protein>
    <submittedName>
        <fullName evidence="6">Crp/Fnr family transcriptional regulator</fullName>
    </submittedName>
</protein>
<evidence type="ECO:0000259" key="4">
    <source>
        <dbReference type="PROSITE" id="PS50042"/>
    </source>
</evidence>
<dbReference type="PANTHER" id="PTHR24567:SF26">
    <property type="entry name" value="REGULATORY PROTEIN YEIL"/>
    <property type="match status" value="1"/>
</dbReference>
<dbReference type="InterPro" id="IPR050397">
    <property type="entry name" value="Env_Response_Regulators"/>
</dbReference>
<evidence type="ECO:0000256" key="1">
    <source>
        <dbReference type="ARBA" id="ARBA00023015"/>
    </source>
</evidence>
<name>A0ABT3I3J8_9FLAO</name>
<evidence type="ECO:0000313" key="7">
    <source>
        <dbReference type="Proteomes" id="UP001163731"/>
    </source>
</evidence>
<dbReference type="InterPro" id="IPR036390">
    <property type="entry name" value="WH_DNA-bd_sf"/>
</dbReference>
<dbReference type="InterPro" id="IPR000595">
    <property type="entry name" value="cNMP-bd_dom"/>
</dbReference>
<evidence type="ECO:0000259" key="5">
    <source>
        <dbReference type="PROSITE" id="PS51063"/>
    </source>
</evidence>
<proteinExistence type="predicted"/>
<dbReference type="InterPro" id="IPR018490">
    <property type="entry name" value="cNMP-bd_dom_sf"/>
</dbReference>
<reference evidence="6" key="1">
    <citation type="submission" date="2022-10" db="EMBL/GenBank/DDBJ databases">
        <title>Chryseobacterium babae sp. nov. isolated from the gut of the beetle Oryctes rhinoceros, and Chryseobacterium kimseyorum sp. nov., isolated from a stick insect rearing cage.</title>
        <authorList>
            <person name="Shelomi M."/>
            <person name="Han C.-J."/>
            <person name="Chen W.-M."/>
            <person name="Chen H.-K."/>
            <person name="Liaw S.-J."/>
            <person name="Muhle E."/>
            <person name="Clermont D."/>
        </authorList>
    </citation>
    <scope>NUCLEOTIDE SEQUENCE</scope>
    <source>
        <strain evidence="6">09-1422</strain>
    </source>
</reference>
<dbReference type="PROSITE" id="PS51063">
    <property type="entry name" value="HTH_CRP_2"/>
    <property type="match status" value="1"/>
</dbReference>
<dbReference type="SUPFAM" id="SSF46785">
    <property type="entry name" value="Winged helix' DNA-binding domain"/>
    <property type="match status" value="1"/>
</dbReference>
<keyword evidence="1" id="KW-0805">Transcription regulation</keyword>
<dbReference type="Gene3D" id="2.60.120.10">
    <property type="entry name" value="Jelly Rolls"/>
    <property type="match status" value="1"/>
</dbReference>
<dbReference type="InterPro" id="IPR012318">
    <property type="entry name" value="HTH_CRP"/>
</dbReference>
<sequence>MIIDEKLLIASKTELIVLSREEDLFSVGDIPQNYFQVKSGCLKVINEREGNRQFIHDFSNAGDPVGETFLFTDNPYNITAIALNSCSVYALPRETFYKFLLNYPNIQSRLIQHISDSANYRMTLINQIAYSEPRQKIIAVIDHFKMLKKHRKKRYEVPFTRQQLASLTGLRVETVIRTVKTMEFENIVKIIDGKIFI</sequence>
<gene>
    <name evidence="6" type="ORF">OMO38_19070</name>
</gene>
<dbReference type="SUPFAM" id="SSF51206">
    <property type="entry name" value="cAMP-binding domain-like"/>
    <property type="match status" value="1"/>
</dbReference>
<keyword evidence="3" id="KW-0804">Transcription</keyword>
<accession>A0ABT3I3J8</accession>
<dbReference type="InterPro" id="IPR014710">
    <property type="entry name" value="RmlC-like_jellyroll"/>
</dbReference>
<evidence type="ECO:0000256" key="2">
    <source>
        <dbReference type="ARBA" id="ARBA00023125"/>
    </source>
</evidence>
<evidence type="ECO:0000256" key="3">
    <source>
        <dbReference type="ARBA" id="ARBA00023163"/>
    </source>
</evidence>
<dbReference type="SMART" id="SM00100">
    <property type="entry name" value="cNMP"/>
    <property type="match status" value="1"/>
</dbReference>
<dbReference type="RefSeq" id="WP_264751770.1">
    <property type="nucleotide sequence ID" value="NZ_JAPDHW010000023.1"/>
</dbReference>
<dbReference type="Pfam" id="PF00027">
    <property type="entry name" value="cNMP_binding"/>
    <property type="match status" value="1"/>
</dbReference>
<feature type="domain" description="HTH crp-type" evidence="5">
    <location>
        <begin position="134"/>
        <end position="197"/>
    </location>
</feature>
<dbReference type="Proteomes" id="UP001163731">
    <property type="component" value="Unassembled WGS sequence"/>
</dbReference>
<dbReference type="PROSITE" id="PS50042">
    <property type="entry name" value="CNMP_BINDING_3"/>
    <property type="match status" value="1"/>
</dbReference>
<dbReference type="Pfam" id="PF13545">
    <property type="entry name" value="HTH_Crp_2"/>
    <property type="match status" value="1"/>
</dbReference>
<dbReference type="PANTHER" id="PTHR24567">
    <property type="entry name" value="CRP FAMILY TRANSCRIPTIONAL REGULATORY PROTEIN"/>
    <property type="match status" value="1"/>
</dbReference>
<feature type="domain" description="Cyclic nucleotide-binding" evidence="4">
    <location>
        <begin position="22"/>
        <end position="117"/>
    </location>
</feature>
<dbReference type="EMBL" id="JAPDHW010000023">
    <property type="protein sequence ID" value="MCW3170636.1"/>
    <property type="molecule type" value="Genomic_DNA"/>
</dbReference>